<dbReference type="GO" id="GO:0046872">
    <property type="term" value="F:metal ion binding"/>
    <property type="evidence" value="ECO:0007669"/>
    <property type="project" value="UniProtKB-KW"/>
</dbReference>
<comment type="function">
    <text evidence="8">Transfers a GMP moiety from GTP to Mo-molybdopterin (Mo-MPT) cofactor (Moco or molybdenum cofactor) to form Mo-molybdopterin guanine dinucleotide (Mo-MGD) cofactor.</text>
</comment>
<comment type="cofactor">
    <cofactor evidence="8">
        <name>Mg(2+)</name>
        <dbReference type="ChEBI" id="CHEBI:18420"/>
    </cofactor>
</comment>
<dbReference type="HAMAP" id="MF_00316">
    <property type="entry name" value="MobA"/>
    <property type="match status" value="1"/>
</dbReference>
<keyword evidence="5 8" id="KW-0460">Magnesium</keyword>
<dbReference type="Gene3D" id="3.90.550.10">
    <property type="entry name" value="Spore Coat Polysaccharide Biosynthesis Protein SpsA, Chain A"/>
    <property type="match status" value="1"/>
</dbReference>
<feature type="binding site" evidence="8">
    <location>
        <position position="143"/>
    </location>
    <ligand>
        <name>GTP</name>
        <dbReference type="ChEBI" id="CHEBI:37565"/>
    </ligand>
</feature>
<reference evidence="11" key="1">
    <citation type="submission" date="2016-11" db="EMBL/GenBank/DDBJ databases">
        <title>Comparative genomic and phenotypic analysis of Granulibacter bethesdensis clinical isolates from patients with chronic granulomatous disease.</title>
        <authorList>
            <person name="Zarember K.A."/>
            <person name="Porcella S.F."/>
            <person name="Chu J."/>
            <person name="Ding L."/>
            <person name="Dahlstrom E."/>
            <person name="Barbian K."/>
            <person name="Martens C."/>
            <person name="Sykora L."/>
            <person name="Kramer S."/>
            <person name="Pettinato A.M."/>
            <person name="Hong H."/>
            <person name="Wald G."/>
            <person name="Berg L.J."/>
            <person name="Rogge L.S."/>
            <person name="Greenberg D.E."/>
            <person name="Falcone E.L."/>
            <person name="Neves J.F."/>
            <person name="Simoes M.J."/>
            <person name="Casal M."/>
            <person name="Rodriguez-Lopez F.C."/>
            <person name="Zelazny A."/>
            <person name="Gallin J.I."/>
            <person name="Holland S.M."/>
        </authorList>
    </citation>
    <scope>NUCLEOTIDE SEQUENCE [LARGE SCALE GENOMIC DNA]</scope>
    <source>
        <strain evidence="11">NIH9.1</strain>
    </source>
</reference>
<comment type="subunit">
    <text evidence="8">Monomer.</text>
</comment>
<dbReference type="PANTHER" id="PTHR19136">
    <property type="entry name" value="MOLYBDENUM COFACTOR GUANYLYLTRANSFERASE"/>
    <property type="match status" value="1"/>
</dbReference>
<evidence type="ECO:0000313" key="10">
    <source>
        <dbReference type="EMBL" id="APH55699.1"/>
    </source>
</evidence>
<comment type="subcellular location">
    <subcellularLocation>
        <location evidence="8">Cytoplasm</location>
    </subcellularLocation>
</comment>
<keyword evidence="4 8" id="KW-0547">Nucleotide-binding</keyword>
<evidence type="ECO:0000259" key="9">
    <source>
        <dbReference type="Pfam" id="PF12804"/>
    </source>
</evidence>
<dbReference type="CDD" id="cd02503">
    <property type="entry name" value="MobA"/>
    <property type="match status" value="1"/>
</dbReference>
<keyword evidence="2 8" id="KW-0808">Transferase</keyword>
<evidence type="ECO:0000256" key="8">
    <source>
        <dbReference type="HAMAP-Rule" id="MF_00316"/>
    </source>
</evidence>
<gene>
    <name evidence="8" type="primary">mobA</name>
    <name evidence="10" type="ORF">GbCGDNIH9_2366</name>
</gene>
<dbReference type="AlphaFoldDB" id="A0AAC9P9Z2"/>
<evidence type="ECO:0000256" key="1">
    <source>
        <dbReference type="ARBA" id="ARBA00022490"/>
    </source>
</evidence>
<comment type="similarity">
    <text evidence="8">Belongs to the MobA family.</text>
</comment>
<keyword evidence="3 8" id="KW-0479">Metal-binding</keyword>
<dbReference type="Proteomes" id="UP000182373">
    <property type="component" value="Chromosome"/>
</dbReference>
<feature type="binding site" evidence="8">
    <location>
        <position position="81"/>
    </location>
    <ligand>
        <name>GTP</name>
        <dbReference type="ChEBI" id="CHEBI:37565"/>
    </ligand>
</feature>
<evidence type="ECO:0000256" key="3">
    <source>
        <dbReference type="ARBA" id="ARBA00022723"/>
    </source>
</evidence>
<feature type="binding site" evidence="8">
    <location>
        <begin position="40"/>
        <end position="42"/>
    </location>
    <ligand>
        <name>GTP</name>
        <dbReference type="ChEBI" id="CHEBI:37565"/>
    </ligand>
</feature>
<keyword evidence="7 8" id="KW-0501">Molybdenum cofactor biosynthesis</keyword>
<dbReference type="NCBIfam" id="TIGR02665">
    <property type="entry name" value="molyb_mobA"/>
    <property type="match status" value="1"/>
</dbReference>
<dbReference type="GO" id="GO:1902758">
    <property type="term" value="P:bis(molybdopterin guanine dinucleotide)molybdenum biosynthetic process"/>
    <property type="evidence" value="ECO:0007669"/>
    <property type="project" value="TreeGrafter"/>
</dbReference>
<name>A0AAC9P9Z2_9PROT</name>
<protein>
    <recommendedName>
        <fullName evidence="8">Molybdenum cofactor guanylyltransferase</fullName>
        <shortName evidence="8">MoCo guanylyltransferase</shortName>
        <ecNumber evidence="8">2.7.7.77</ecNumber>
    </recommendedName>
    <alternativeName>
        <fullName evidence="8">GTP:molybdopterin guanylyltransferase</fullName>
    </alternativeName>
    <alternativeName>
        <fullName evidence="8">Mo-MPT guanylyltransferase</fullName>
    </alternativeName>
    <alternativeName>
        <fullName evidence="8">Molybdopterin guanylyltransferase</fullName>
    </alternativeName>
    <alternativeName>
        <fullName evidence="8">Molybdopterin-guanine dinucleotide synthase</fullName>
        <shortName evidence="8">MGD synthase</shortName>
    </alternativeName>
</protein>
<feature type="binding site" evidence="8">
    <location>
        <position position="143"/>
    </location>
    <ligand>
        <name>Mg(2+)</name>
        <dbReference type="ChEBI" id="CHEBI:18420"/>
    </ligand>
</feature>
<dbReference type="EMBL" id="CP018191">
    <property type="protein sequence ID" value="APH55699.1"/>
    <property type="molecule type" value="Genomic_DNA"/>
</dbReference>
<keyword evidence="6 8" id="KW-0342">GTP-binding</keyword>
<dbReference type="PANTHER" id="PTHR19136:SF81">
    <property type="entry name" value="MOLYBDENUM COFACTOR GUANYLYLTRANSFERASE"/>
    <property type="match status" value="1"/>
</dbReference>
<keyword evidence="1 8" id="KW-0963">Cytoplasm</keyword>
<comment type="catalytic activity">
    <reaction evidence="8">
        <text>Mo-molybdopterin + GTP + H(+) = Mo-molybdopterin guanine dinucleotide + diphosphate</text>
        <dbReference type="Rhea" id="RHEA:34243"/>
        <dbReference type="ChEBI" id="CHEBI:15378"/>
        <dbReference type="ChEBI" id="CHEBI:33019"/>
        <dbReference type="ChEBI" id="CHEBI:37565"/>
        <dbReference type="ChEBI" id="CHEBI:71302"/>
        <dbReference type="ChEBI" id="CHEBI:71310"/>
        <dbReference type="EC" id="2.7.7.77"/>
    </reaction>
</comment>
<dbReference type="InterPro" id="IPR025877">
    <property type="entry name" value="MobA-like_NTP_Trfase"/>
</dbReference>
<feature type="binding site" evidence="8">
    <location>
        <position position="53"/>
    </location>
    <ligand>
        <name>GTP</name>
        <dbReference type="ChEBI" id="CHEBI:37565"/>
    </ligand>
</feature>
<evidence type="ECO:0000256" key="7">
    <source>
        <dbReference type="ARBA" id="ARBA00023150"/>
    </source>
</evidence>
<dbReference type="InterPro" id="IPR029044">
    <property type="entry name" value="Nucleotide-diphossugar_trans"/>
</dbReference>
<dbReference type="Pfam" id="PF12804">
    <property type="entry name" value="NTP_transf_3"/>
    <property type="match status" value="1"/>
</dbReference>
<comment type="domain">
    <text evidence="8">The N-terminal domain determines nucleotide recognition and specific binding, while the C-terminal domain determines the specific binding to the target protein.</text>
</comment>
<evidence type="ECO:0000256" key="6">
    <source>
        <dbReference type="ARBA" id="ARBA00023134"/>
    </source>
</evidence>
<evidence type="ECO:0000256" key="2">
    <source>
        <dbReference type="ARBA" id="ARBA00022679"/>
    </source>
</evidence>
<dbReference type="GO" id="GO:0061603">
    <property type="term" value="F:molybdenum cofactor guanylyltransferase activity"/>
    <property type="evidence" value="ECO:0007669"/>
    <property type="project" value="UniProtKB-EC"/>
</dbReference>
<dbReference type="SUPFAM" id="SSF53448">
    <property type="entry name" value="Nucleotide-diphospho-sugar transferases"/>
    <property type="match status" value="1"/>
</dbReference>
<dbReference type="GO" id="GO:0005737">
    <property type="term" value="C:cytoplasm"/>
    <property type="evidence" value="ECO:0007669"/>
    <property type="project" value="UniProtKB-SubCell"/>
</dbReference>
<dbReference type="EC" id="2.7.7.77" evidence="8"/>
<proteinExistence type="inferred from homology"/>
<sequence length="253" mass="26928">MYPAPLLSPHRGMSVWPGARQEANRITMADDGPAIPGIVLAGGLARRMGGGDKGLCLLHGRPLLAHICARIRPQVTMLALNANGDPSRLTQVLSREPDYSAWAPAAILHDQIPDFPGPLAGVLAGLAWAESHGFTHMLSVPGDTPYLPPDLVHRLWIARQSLTETSQEAAGTAIALARSGDRTHPVIGIWPVMLKDALSQALHNGMRRIGQFTAAFPVAHAQWAMTDAGDPFININTPADLDHARLAGAAFPS</sequence>
<feature type="binding site" evidence="8">
    <location>
        <position position="110"/>
    </location>
    <ligand>
        <name>GTP</name>
        <dbReference type="ChEBI" id="CHEBI:37565"/>
    </ligand>
</feature>
<evidence type="ECO:0000256" key="5">
    <source>
        <dbReference type="ARBA" id="ARBA00022842"/>
    </source>
</evidence>
<dbReference type="InterPro" id="IPR013482">
    <property type="entry name" value="Molybde_CF_guanTrfase"/>
</dbReference>
<accession>A0AAC9P9Z2</accession>
<organism evidence="10 11">
    <name type="scientific">Granulibacter bethesdensis</name>
    <dbReference type="NCBI Taxonomy" id="364410"/>
    <lineage>
        <taxon>Bacteria</taxon>
        <taxon>Pseudomonadati</taxon>
        <taxon>Pseudomonadota</taxon>
        <taxon>Alphaproteobacteria</taxon>
        <taxon>Acetobacterales</taxon>
        <taxon>Acetobacteraceae</taxon>
        <taxon>Granulibacter</taxon>
    </lineage>
</organism>
<evidence type="ECO:0000256" key="4">
    <source>
        <dbReference type="ARBA" id="ARBA00022741"/>
    </source>
</evidence>
<feature type="domain" description="MobA-like NTP transferase" evidence="9">
    <location>
        <begin position="37"/>
        <end position="210"/>
    </location>
</feature>
<dbReference type="GO" id="GO:0005525">
    <property type="term" value="F:GTP binding"/>
    <property type="evidence" value="ECO:0007669"/>
    <property type="project" value="UniProtKB-UniRule"/>
</dbReference>
<evidence type="ECO:0000313" key="11">
    <source>
        <dbReference type="Proteomes" id="UP000182373"/>
    </source>
</evidence>